<accession>A0ABP8LXP6</accession>
<dbReference type="EMBL" id="BAABHC010000027">
    <property type="protein sequence ID" value="GAA4439775.1"/>
    <property type="molecule type" value="Genomic_DNA"/>
</dbReference>
<name>A0ABP8LXP6_9BACT</name>
<dbReference type="Proteomes" id="UP001500552">
    <property type="component" value="Unassembled WGS sequence"/>
</dbReference>
<organism evidence="2 3">
    <name type="scientific">Pontibacter saemangeumensis</name>
    <dbReference type="NCBI Taxonomy" id="1084525"/>
    <lineage>
        <taxon>Bacteria</taxon>
        <taxon>Pseudomonadati</taxon>
        <taxon>Bacteroidota</taxon>
        <taxon>Cytophagia</taxon>
        <taxon>Cytophagales</taxon>
        <taxon>Hymenobacteraceae</taxon>
        <taxon>Pontibacter</taxon>
    </lineage>
</organism>
<protein>
    <recommendedName>
        <fullName evidence="4">SnoaL-like domain-containing protein</fullName>
    </recommendedName>
</protein>
<evidence type="ECO:0008006" key="4">
    <source>
        <dbReference type="Google" id="ProtNLM"/>
    </source>
</evidence>
<evidence type="ECO:0000313" key="2">
    <source>
        <dbReference type="EMBL" id="GAA4439775.1"/>
    </source>
</evidence>
<gene>
    <name evidence="2" type="ORF">GCM10023188_36350</name>
</gene>
<keyword evidence="3" id="KW-1185">Reference proteome</keyword>
<keyword evidence="1" id="KW-0732">Signal</keyword>
<dbReference type="RefSeq" id="WP_345160990.1">
    <property type="nucleotide sequence ID" value="NZ_BAABHC010000027.1"/>
</dbReference>
<feature type="signal peptide" evidence="1">
    <location>
        <begin position="1"/>
        <end position="21"/>
    </location>
</feature>
<evidence type="ECO:0000256" key="1">
    <source>
        <dbReference type="SAM" id="SignalP"/>
    </source>
</evidence>
<sequence>MLKILLLIAGCIGMSVANVIAQDVLYFSDGTKQMCQITAVDEQKISYKNVDNFNGPTYTKANSQLLLAFRDDGKYLVLGNRSLINSAETNGFLKNLANRAYDILIMKNDEVISGYILSVEGEKFNYRNINDATGPVASIDKGDVAAIIYKNGKHQLYVSTTEAVEKLASVKSKVDKLTTPSSAEQGGQTVLSSNTLDTATTGTDIKELSKADLERFQFKAKEKTDRFGTYIAMIADKETARDEANKSIDAACGLFLSDTSRVWVSNVNDGTTEKRFVREYLKLLRLLPYDEVIVTWTDVSFVSDLRKGADGNYHGNITIQQVFEGYVDGKPIYRDVTEKRVEVVLKMYEKLKEGEKVELWDVFLTNVAVEKTTK</sequence>
<reference evidence="3" key="1">
    <citation type="journal article" date="2019" name="Int. J. Syst. Evol. Microbiol.">
        <title>The Global Catalogue of Microorganisms (GCM) 10K type strain sequencing project: providing services to taxonomists for standard genome sequencing and annotation.</title>
        <authorList>
            <consortium name="The Broad Institute Genomics Platform"/>
            <consortium name="The Broad Institute Genome Sequencing Center for Infectious Disease"/>
            <person name="Wu L."/>
            <person name="Ma J."/>
        </authorList>
    </citation>
    <scope>NUCLEOTIDE SEQUENCE [LARGE SCALE GENOMIC DNA]</scope>
    <source>
        <strain evidence="3">JCM 17926</strain>
    </source>
</reference>
<comment type="caution">
    <text evidence="2">The sequence shown here is derived from an EMBL/GenBank/DDBJ whole genome shotgun (WGS) entry which is preliminary data.</text>
</comment>
<feature type="chain" id="PRO_5045712580" description="SnoaL-like domain-containing protein" evidence="1">
    <location>
        <begin position="22"/>
        <end position="374"/>
    </location>
</feature>
<proteinExistence type="predicted"/>
<evidence type="ECO:0000313" key="3">
    <source>
        <dbReference type="Proteomes" id="UP001500552"/>
    </source>
</evidence>